<keyword evidence="3" id="KW-1003">Cell membrane</keyword>
<organism evidence="13 14">
    <name type="scientific">Halobacillus litoralis</name>
    <dbReference type="NCBI Taxonomy" id="45668"/>
    <lineage>
        <taxon>Bacteria</taxon>
        <taxon>Bacillati</taxon>
        <taxon>Bacillota</taxon>
        <taxon>Bacilli</taxon>
        <taxon>Bacillales</taxon>
        <taxon>Bacillaceae</taxon>
        <taxon>Halobacillus</taxon>
    </lineage>
</organism>
<evidence type="ECO:0000256" key="5">
    <source>
        <dbReference type="ARBA" id="ARBA00022968"/>
    </source>
</evidence>
<evidence type="ECO:0000256" key="7">
    <source>
        <dbReference type="ARBA" id="ARBA00023015"/>
    </source>
</evidence>
<reference evidence="13 14" key="1">
    <citation type="submission" date="2019-11" db="EMBL/GenBank/DDBJ databases">
        <title>Genome sequences of 17 halophilic strains isolated from different environments.</title>
        <authorList>
            <person name="Furrow R.E."/>
        </authorList>
    </citation>
    <scope>NUCLEOTIDE SEQUENCE [LARGE SCALE GENOMIC DNA]</scope>
    <source>
        <strain evidence="13 14">22511_23_Filter</strain>
    </source>
</reference>
<dbReference type="PANTHER" id="PTHR33392:SF8">
    <property type="entry name" value="REGULATORY PROTEIN MSRR"/>
    <property type="match status" value="1"/>
</dbReference>
<evidence type="ECO:0000256" key="9">
    <source>
        <dbReference type="ARBA" id="ARBA00023163"/>
    </source>
</evidence>
<evidence type="ECO:0000256" key="8">
    <source>
        <dbReference type="ARBA" id="ARBA00023136"/>
    </source>
</evidence>
<evidence type="ECO:0000313" key="13">
    <source>
        <dbReference type="EMBL" id="MYL18447.1"/>
    </source>
</evidence>
<keyword evidence="6" id="KW-1133">Transmembrane helix</keyword>
<evidence type="ECO:0000256" key="3">
    <source>
        <dbReference type="ARBA" id="ARBA00022475"/>
    </source>
</evidence>
<gene>
    <name evidence="13" type="ORF">GLW04_01010</name>
</gene>
<comment type="similarity">
    <text evidence="2">Belongs to the LytR/CpsA/Psr (LCP) family.</text>
</comment>
<dbReference type="PANTHER" id="PTHR33392">
    <property type="entry name" value="POLYISOPRENYL-TEICHOIC ACID--PEPTIDOGLYCAN TEICHOIC ACID TRANSFERASE TAGU"/>
    <property type="match status" value="1"/>
</dbReference>
<sequence length="336" mass="37585">MSNSRSLRKKRIKRRRRKGIIALIAFTLLAFSSYTAYEFLAGKHHSLNNQTASAEDAYAETTESRYKDEFKGVDNGDDQMMVLLLGIDQRGSEVSRTDTMMLAQYDKNTKSTKVVSLMRDMYVDIPGHGKNKLNAAFAIGGPELLRETIAENFGIEAEYYSIIDFNGFTEIVNTLSPDGVEIDVEKDMKYTSGDGSTNIDLKEGTQTLSGDELLGYVRFRSDASGDFGRVERQQKVIQILKDELLSVQGVLKAPRLVGSIQPYIDTNISGTSILNAGRDILFQSSGSIDMMSVPTNDNVWNERKEYPVGLVLNHDFVETAQTLEEFFEEEKESDVS</sequence>
<dbReference type="GO" id="GO:0071555">
    <property type="term" value="P:cell wall organization"/>
    <property type="evidence" value="ECO:0007669"/>
    <property type="project" value="UniProtKB-KW"/>
</dbReference>
<keyword evidence="7" id="KW-0805">Transcription regulation</keyword>
<evidence type="ECO:0000256" key="2">
    <source>
        <dbReference type="ARBA" id="ARBA00006068"/>
    </source>
</evidence>
<keyword evidence="9" id="KW-0804">Transcription</keyword>
<keyword evidence="5" id="KW-0735">Signal-anchor</keyword>
<name>A0A845DWJ3_9BACI</name>
<keyword evidence="8" id="KW-0472">Membrane</keyword>
<dbReference type="Pfam" id="PF03816">
    <property type="entry name" value="LytR_cpsA_psr"/>
    <property type="match status" value="1"/>
</dbReference>
<dbReference type="Gene3D" id="3.40.630.190">
    <property type="entry name" value="LCP protein"/>
    <property type="match status" value="1"/>
</dbReference>
<dbReference type="InterPro" id="IPR050922">
    <property type="entry name" value="LytR/CpsA/Psr_CW_biosynth"/>
</dbReference>
<protein>
    <recommendedName>
        <fullName evidence="11">Regulatory protein MsrR</fullName>
    </recommendedName>
</protein>
<dbReference type="Proteomes" id="UP000460949">
    <property type="component" value="Unassembled WGS sequence"/>
</dbReference>
<evidence type="ECO:0000259" key="12">
    <source>
        <dbReference type="Pfam" id="PF03816"/>
    </source>
</evidence>
<proteinExistence type="inferred from homology"/>
<comment type="subcellular location">
    <subcellularLocation>
        <location evidence="1">Cell membrane</location>
        <topology evidence="1">Single-pass type II membrane protein</topology>
    </subcellularLocation>
</comment>
<dbReference type="RefSeq" id="WP_160834912.1">
    <property type="nucleotide sequence ID" value="NZ_WMET01000001.1"/>
</dbReference>
<dbReference type="AlphaFoldDB" id="A0A845DWJ3"/>
<keyword evidence="4" id="KW-0812">Transmembrane</keyword>
<comment type="function">
    <text evidence="10">Involved in SarA attenuation. Affects resistance to oxacillin and teicoplanin, as well as the synthesis of virulence factors.</text>
</comment>
<comment type="caution">
    <text evidence="13">The sequence shown here is derived from an EMBL/GenBank/DDBJ whole genome shotgun (WGS) entry which is preliminary data.</text>
</comment>
<feature type="domain" description="Cell envelope-related transcriptional attenuator" evidence="12">
    <location>
        <begin position="96"/>
        <end position="244"/>
    </location>
</feature>
<evidence type="ECO:0000256" key="4">
    <source>
        <dbReference type="ARBA" id="ARBA00022692"/>
    </source>
</evidence>
<dbReference type="NCBIfam" id="TIGR00350">
    <property type="entry name" value="lytR_cpsA_psr"/>
    <property type="match status" value="1"/>
</dbReference>
<evidence type="ECO:0000256" key="10">
    <source>
        <dbReference type="ARBA" id="ARBA00037178"/>
    </source>
</evidence>
<dbReference type="EMBL" id="WMET01000001">
    <property type="protein sequence ID" value="MYL18447.1"/>
    <property type="molecule type" value="Genomic_DNA"/>
</dbReference>
<evidence type="ECO:0000256" key="1">
    <source>
        <dbReference type="ARBA" id="ARBA00004401"/>
    </source>
</evidence>
<dbReference type="InterPro" id="IPR004474">
    <property type="entry name" value="LytR_CpsA_psr"/>
</dbReference>
<accession>A0A845DWJ3</accession>
<dbReference type="GO" id="GO:0005886">
    <property type="term" value="C:plasma membrane"/>
    <property type="evidence" value="ECO:0007669"/>
    <property type="project" value="UniProtKB-SubCell"/>
</dbReference>
<evidence type="ECO:0000256" key="11">
    <source>
        <dbReference type="ARBA" id="ARBA00040752"/>
    </source>
</evidence>
<evidence type="ECO:0000256" key="6">
    <source>
        <dbReference type="ARBA" id="ARBA00022989"/>
    </source>
</evidence>
<evidence type="ECO:0000313" key="14">
    <source>
        <dbReference type="Proteomes" id="UP000460949"/>
    </source>
</evidence>